<reference evidence="1 2" key="1">
    <citation type="journal article" date="2014" name="Genome Announc.">
        <title>Draft Genome Sequences of Two Vibrionaceae Species, Vibrio ponticus C121 and Photobacterium aphoticum C119, Isolated as Coral Reef Microbiota.</title>
        <authorList>
            <person name="Al-saari N."/>
            <person name="Meirelles P.M."/>
            <person name="Mino S."/>
            <person name="Suda W."/>
            <person name="Oshima K."/>
            <person name="Hattori M."/>
            <person name="Ohkuma M."/>
            <person name="Thompson F.L."/>
            <person name="Gomez-Gil B."/>
            <person name="Sawabe T."/>
            <person name="Sawabe T."/>
        </authorList>
    </citation>
    <scope>NUCLEOTIDE SEQUENCE [LARGE SCALE GENOMIC DNA]</scope>
    <source>
        <strain evidence="1 2">JCM 19237</strain>
    </source>
</reference>
<dbReference type="eggNOG" id="ENOG5031N63">
    <property type="taxonomic scope" value="Bacteria"/>
</dbReference>
<evidence type="ECO:0000313" key="1">
    <source>
        <dbReference type="EMBL" id="GAL04491.1"/>
    </source>
</evidence>
<dbReference type="EMBL" id="BBMN01000004">
    <property type="protein sequence ID" value="GAL04491.1"/>
    <property type="molecule type" value="Genomic_DNA"/>
</dbReference>
<name>A0A090QNM8_9GAMM</name>
<dbReference type="Proteomes" id="UP000029227">
    <property type="component" value="Unassembled WGS sequence"/>
</dbReference>
<evidence type="ECO:0000313" key="2">
    <source>
        <dbReference type="Proteomes" id="UP000029227"/>
    </source>
</evidence>
<proteinExistence type="predicted"/>
<comment type="caution">
    <text evidence="1">The sequence shown here is derived from an EMBL/GenBank/DDBJ whole genome shotgun (WGS) entry which is preliminary data.</text>
</comment>
<protein>
    <submittedName>
        <fullName evidence="1">Uncharacterized protein</fullName>
    </submittedName>
</protein>
<sequence length="114" mass="12528">MKISLDGGSFQVAIETEFDGLVDEACAIYQQTLTQAGSNDKAILRFMQIVLEHRDSDDAIGYAVMGVLGWYHTMIQPVVDQDITLNLAKILPHLVNPAGDLTATSAHEKQTFLH</sequence>
<dbReference type="AlphaFoldDB" id="A0A090QNM8"/>
<accession>A0A090QNM8</accession>
<organism evidence="1 2">
    <name type="scientific">Photobacterium aphoticum</name>
    <dbReference type="NCBI Taxonomy" id="754436"/>
    <lineage>
        <taxon>Bacteria</taxon>
        <taxon>Pseudomonadati</taxon>
        <taxon>Pseudomonadota</taxon>
        <taxon>Gammaproteobacteria</taxon>
        <taxon>Vibrionales</taxon>
        <taxon>Vibrionaceae</taxon>
        <taxon>Photobacterium</taxon>
    </lineage>
</organism>
<gene>
    <name evidence="1" type="ORF">JCM19237_1163</name>
</gene>